<name>A0ABP6NNV6_9ACTN</name>
<protein>
    <submittedName>
        <fullName evidence="1">Uncharacterized protein</fullName>
    </submittedName>
</protein>
<dbReference type="Proteomes" id="UP001501637">
    <property type="component" value="Unassembled WGS sequence"/>
</dbReference>
<dbReference type="EMBL" id="BAAAUG010000252">
    <property type="protein sequence ID" value="GAA3154222.1"/>
    <property type="molecule type" value="Genomic_DNA"/>
</dbReference>
<accession>A0ABP6NNV6</accession>
<dbReference type="RefSeq" id="WP_344530958.1">
    <property type="nucleotide sequence ID" value="NZ_BAAAUG010000252.1"/>
</dbReference>
<evidence type="ECO:0000313" key="2">
    <source>
        <dbReference type="Proteomes" id="UP001501637"/>
    </source>
</evidence>
<gene>
    <name evidence="1" type="ORF">GCM10010449_84440</name>
</gene>
<proteinExistence type="predicted"/>
<organism evidence="1 2">
    <name type="scientific">Streptomyces rectiviolaceus</name>
    <dbReference type="NCBI Taxonomy" id="332591"/>
    <lineage>
        <taxon>Bacteria</taxon>
        <taxon>Bacillati</taxon>
        <taxon>Actinomycetota</taxon>
        <taxon>Actinomycetes</taxon>
        <taxon>Kitasatosporales</taxon>
        <taxon>Streptomycetaceae</taxon>
        <taxon>Streptomyces</taxon>
    </lineage>
</organism>
<evidence type="ECO:0000313" key="1">
    <source>
        <dbReference type="EMBL" id="GAA3154222.1"/>
    </source>
</evidence>
<keyword evidence="2" id="KW-1185">Reference proteome</keyword>
<comment type="caution">
    <text evidence="1">The sequence shown here is derived from an EMBL/GenBank/DDBJ whole genome shotgun (WGS) entry which is preliminary data.</text>
</comment>
<sequence length="112" mass="12610">MPEQIPEPVVRAVEYTVNCVPDDGYHFEIRVQHRGKGRYAVTRHGHSCLGADGTWDRGVKEYDRGDAWLNAHRLDLDTALNLAKKAAPHVTVNGYTVADALAMQQKRRERDG</sequence>
<reference evidence="2" key="1">
    <citation type="journal article" date="2019" name="Int. J. Syst. Evol. Microbiol.">
        <title>The Global Catalogue of Microorganisms (GCM) 10K type strain sequencing project: providing services to taxonomists for standard genome sequencing and annotation.</title>
        <authorList>
            <consortium name="The Broad Institute Genomics Platform"/>
            <consortium name="The Broad Institute Genome Sequencing Center for Infectious Disease"/>
            <person name="Wu L."/>
            <person name="Ma J."/>
        </authorList>
    </citation>
    <scope>NUCLEOTIDE SEQUENCE [LARGE SCALE GENOMIC DNA]</scope>
    <source>
        <strain evidence="2">JCM 9092</strain>
    </source>
</reference>